<gene>
    <name evidence="10" type="ORF">PRVXT_000814</name>
</gene>
<reference evidence="10" key="2">
    <citation type="submission" date="2024-06" db="EMBL/GenBank/DDBJ databases">
        <authorList>
            <person name="Petrova K.O."/>
            <person name="Toshchakov S.V."/>
            <person name="Boltjanskaja Y.V."/>
            <person name="Kevbrin V."/>
        </authorList>
    </citation>
    <scope>NUCLEOTIDE SEQUENCE</scope>
    <source>
        <strain evidence="10">Z-910T</strain>
    </source>
</reference>
<protein>
    <recommendedName>
        <fullName evidence="2">Cell division protein ZapA</fullName>
    </recommendedName>
    <alternativeName>
        <fullName evidence="9">Z ring-associated protein ZapA</fullName>
    </alternativeName>
</protein>
<dbReference type="RefSeq" id="WP_350344407.1">
    <property type="nucleotide sequence ID" value="NZ_CP158367.1"/>
</dbReference>
<dbReference type="AlphaFoldDB" id="A0AAU7VNF3"/>
<dbReference type="EMBL" id="CP158367">
    <property type="protein sequence ID" value="XBX75664.1"/>
    <property type="molecule type" value="Genomic_DNA"/>
</dbReference>
<dbReference type="GO" id="GO:0000921">
    <property type="term" value="P:septin ring assembly"/>
    <property type="evidence" value="ECO:0007669"/>
    <property type="project" value="TreeGrafter"/>
</dbReference>
<accession>A0AAU7VNF3</accession>
<dbReference type="GO" id="GO:0005829">
    <property type="term" value="C:cytosol"/>
    <property type="evidence" value="ECO:0007669"/>
    <property type="project" value="TreeGrafter"/>
</dbReference>
<evidence type="ECO:0000256" key="6">
    <source>
        <dbReference type="ARBA" id="ARBA00023306"/>
    </source>
</evidence>
<dbReference type="Gene3D" id="6.10.250.790">
    <property type="match status" value="1"/>
</dbReference>
<dbReference type="GO" id="GO:0030428">
    <property type="term" value="C:cell septum"/>
    <property type="evidence" value="ECO:0007669"/>
    <property type="project" value="TreeGrafter"/>
</dbReference>
<evidence type="ECO:0000256" key="8">
    <source>
        <dbReference type="ARBA" id="ARBA00026068"/>
    </source>
</evidence>
<dbReference type="GO" id="GO:0043093">
    <property type="term" value="P:FtsZ-dependent cytokinesis"/>
    <property type="evidence" value="ECO:0007669"/>
    <property type="project" value="TreeGrafter"/>
</dbReference>
<evidence type="ECO:0000256" key="4">
    <source>
        <dbReference type="ARBA" id="ARBA00022618"/>
    </source>
</evidence>
<dbReference type="InterPro" id="IPR053712">
    <property type="entry name" value="Bac_CellDiv_Activator"/>
</dbReference>
<dbReference type="InterPro" id="IPR007838">
    <property type="entry name" value="Cell_div_ZapA-like"/>
</dbReference>
<evidence type="ECO:0000256" key="7">
    <source>
        <dbReference type="ARBA" id="ARBA00024910"/>
    </source>
</evidence>
<keyword evidence="5" id="KW-0717">Septation</keyword>
<keyword evidence="6" id="KW-0131">Cell cycle</keyword>
<evidence type="ECO:0000256" key="2">
    <source>
        <dbReference type="ARBA" id="ARBA00015195"/>
    </source>
</evidence>
<evidence type="ECO:0000256" key="9">
    <source>
        <dbReference type="ARBA" id="ARBA00033158"/>
    </source>
</evidence>
<dbReference type="PANTHER" id="PTHR34981:SF1">
    <property type="entry name" value="CELL DIVISION PROTEIN ZAPA"/>
    <property type="match status" value="1"/>
</dbReference>
<dbReference type="PANTHER" id="PTHR34981">
    <property type="entry name" value="CELL DIVISION PROTEIN ZAPA"/>
    <property type="match status" value="1"/>
</dbReference>
<evidence type="ECO:0000313" key="10">
    <source>
        <dbReference type="EMBL" id="XBX75664.1"/>
    </source>
</evidence>
<sequence length="89" mass="10175">MGEFKADNRTTVKIYGEDYIIKGKNPPEYVAKLAHMVDKQMCLIKEKNPKLSSSKVAIMAAMHIADKYLNLQQEQQELLELIEQEYGGD</sequence>
<dbReference type="GO" id="GO:0000917">
    <property type="term" value="P:division septum assembly"/>
    <property type="evidence" value="ECO:0007669"/>
    <property type="project" value="UniProtKB-KW"/>
</dbReference>
<dbReference type="Pfam" id="PF05164">
    <property type="entry name" value="ZapA"/>
    <property type="match status" value="1"/>
</dbReference>
<evidence type="ECO:0000256" key="3">
    <source>
        <dbReference type="ARBA" id="ARBA00022490"/>
    </source>
</evidence>
<evidence type="ECO:0000256" key="1">
    <source>
        <dbReference type="ARBA" id="ARBA00004496"/>
    </source>
</evidence>
<reference evidence="10" key="1">
    <citation type="journal article" date="2013" name="Extremophiles">
        <title>Proteinivorax tanatarense gen. nov., sp. nov., an anaerobic, haloalkaliphilic, proteolytic bacterium isolated from a decaying algal bloom, and proposal of Proteinivoraceae fam. nov.</title>
        <authorList>
            <person name="Kevbrin V."/>
            <person name="Boltyanskaya Y."/>
            <person name="Zhilina T."/>
            <person name="Kolganova T."/>
            <person name="Lavrentjeva E."/>
            <person name="Kuznetsov B."/>
        </authorList>
    </citation>
    <scope>NUCLEOTIDE SEQUENCE</scope>
    <source>
        <strain evidence="10">Z-910T</strain>
    </source>
</reference>
<organism evidence="10">
    <name type="scientific">Proteinivorax tanatarense</name>
    <dbReference type="NCBI Taxonomy" id="1260629"/>
    <lineage>
        <taxon>Bacteria</taxon>
        <taxon>Bacillati</taxon>
        <taxon>Bacillota</taxon>
        <taxon>Clostridia</taxon>
        <taxon>Eubacteriales</taxon>
        <taxon>Proteinivoracaceae</taxon>
        <taxon>Proteinivorax</taxon>
    </lineage>
</organism>
<evidence type="ECO:0000256" key="5">
    <source>
        <dbReference type="ARBA" id="ARBA00023210"/>
    </source>
</evidence>
<dbReference type="InterPro" id="IPR036192">
    <property type="entry name" value="Cell_div_ZapA-like_sf"/>
</dbReference>
<dbReference type="GO" id="GO:0032153">
    <property type="term" value="C:cell division site"/>
    <property type="evidence" value="ECO:0007669"/>
    <property type="project" value="TreeGrafter"/>
</dbReference>
<comment type="function">
    <text evidence="7">Activator of cell division through the inhibition of FtsZ GTPase activity, therefore promoting FtsZ assembly into bundles of protofilaments necessary for the formation of the division Z ring. It is recruited early at mid-cell but it is not essential for cell division.</text>
</comment>
<keyword evidence="4 10" id="KW-0132">Cell division</keyword>
<name>A0AAU7VNF3_9FIRM</name>
<comment type="subcellular location">
    <subcellularLocation>
        <location evidence="1">Cytoplasm</location>
    </subcellularLocation>
</comment>
<comment type="subunit">
    <text evidence="8">Homodimer. Interacts with FtsZ.</text>
</comment>
<keyword evidence="3" id="KW-0963">Cytoplasm</keyword>
<dbReference type="SUPFAM" id="SSF102829">
    <property type="entry name" value="Cell division protein ZapA-like"/>
    <property type="match status" value="1"/>
</dbReference>
<proteinExistence type="predicted"/>